<evidence type="ECO:0000313" key="2">
    <source>
        <dbReference type="EMBL" id="EIM29132.1"/>
    </source>
</evidence>
<protein>
    <submittedName>
        <fullName evidence="2">Uncharacterized protein</fullName>
    </submittedName>
</protein>
<gene>
    <name evidence="2" type="ORF">MicloDRAFT_00016030</name>
</gene>
<dbReference type="RefSeq" id="WP_009490559.1">
    <property type="nucleotide sequence ID" value="NZ_CP141048.1"/>
</dbReference>
<sequence length="115" mass="12988">MKHKTFSERLHVSQSAKQAMVAKFHQRPRPDDPAVSERRIARAAVSAARDARVAEREAQRVAEEAHLAQVREAQAADRAEQERHAAAQKQADDARQEAERKAARDARYAARKARK</sequence>
<feature type="compositionally biased region" description="Basic and acidic residues" evidence="1">
    <location>
        <begin position="74"/>
        <end position="108"/>
    </location>
</feature>
<dbReference type="AlphaFoldDB" id="I4YYU0"/>
<feature type="compositionally biased region" description="Basic and acidic residues" evidence="1">
    <location>
        <begin position="1"/>
        <end position="11"/>
    </location>
</feature>
<dbReference type="HOGENOM" id="CLU_139722_1_0_5"/>
<feature type="compositionally biased region" description="Basic and acidic residues" evidence="1">
    <location>
        <begin position="28"/>
        <end position="37"/>
    </location>
</feature>
<dbReference type="Proteomes" id="UP000003947">
    <property type="component" value="Unassembled WGS sequence"/>
</dbReference>
<name>I4YYU0_9HYPH</name>
<proteinExistence type="predicted"/>
<dbReference type="eggNOG" id="ENOG5033B49">
    <property type="taxonomic scope" value="Bacteria"/>
</dbReference>
<keyword evidence="3" id="KW-1185">Reference proteome</keyword>
<dbReference type="STRING" id="864069.MicloDRAFT_00016030"/>
<accession>I4YYU0</accession>
<dbReference type="OrthoDB" id="8021528at2"/>
<reference evidence="2 3" key="1">
    <citation type="submission" date="2012-02" db="EMBL/GenBank/DDBJ databases">
        <title>Improved High-Quality Draft sequence of Microvirga sp. WSM3557.</title>
        <authorList>
            <consortium name="US DOE Joint Genome Institute"/>
            <person name="Lucas S."/>
            <person name="Han J."/>
            <person name="Lapidus A."/>
            <person name="Cheng J.-F."/>
            <person name="Goodwin L."/>
            <person name="Pitluck S."/>
            <person name="Peters L."/>
            <person name="Zhang X."/>
            <person name="Detter J.C."/>
            <person name="Han C."/>
            <person name="Tapia R."/>
            <person name="Land M."/>
            <person name="Hauser L."/>
            <person name="Kyrpides N."/>
            <person name="Ivanova N."/>
            <person name="Pagani I."/>
            <person name="Brau L."/>
            <person name="Yates R."/>
            <person name="O'Hara G."/>
            <person name="Rui T."/>
            <person name="Howieson J."/>
            <person name="Reeve W."/>
            <person name="Woyke T."/>
        </authorList>
    </citation>
    <scope>NUCLEOTIDE SEQUENCE [LARGE SCALE GENOMIC DNA]</scope>
    <source>
        <strain evidence="2 3">WSM3557</strain>
    </source>
</reference>
<evidence type="ECO:0000313" key="3">
    <source>
        <dbReference type="Proteomes" id="UP000003947"/>
    </source>
</evidence>
<organism evidence="2 3">
    <name type="scientific">Microvirga lotononidis</name>
    <dbReference type="NCBI Taxonomy" id="864069"/>
    <lineage>
        <taxon>Bacteria</taxon>
        <taxon>Pseudomonadati</taxon>
        <taxon>Pseudomonadota</taxon>
        <taxon>Alphaproteobacteria</taxon>
        <taxon>Hyphomicrobiales</taxon>
        <taxon>Methylobacteriaceae</taxon>
        <taxon>Microvirga</taxon>
    </lineage>
</organism>
<feature type="region of interest" description="Disordered" evidence="1">
    <location>
        <begin position="1"/>
        <end position="37"/>
    </location>
</feature>
<dbReference type="PATRIC" id="fig|864069.3.peg.1780"/>
<feature type="region of interest" description="Disordered" evidence="1">
    <location>
        <begin position="64"/>
        <end position="115"/>
    </location>
</feature>
<evidence type="ECO:0000256" key="1">
    <source>
        <dbReference type="SAM" id="MobiDB-lite"/>
    </source>
</evidence>
<dbReference type="InterPro" id="IPR045510">
    <property type="entry name" value="DUF6481"/>
</dbReference>
<dbReference type="Pfam" id="PF20089">
    <property type="entry name" value="DUF6481"/>
    <property type="match status" value="1"/>
</dbReference>
<dbReference type="EMBL" id="JH660641">
    <property type="protein sequence ID" value="EIM29132.1"/>
    <property type="molecule type" value="Genomic_DNA"/>
</dbReference>